<evidence type="ECO:0000313" key="3">
    <source>
        <dbReference type="Proteomes" id="UP000290289"/>
    </source>
</evidence>
<dbReference type="EMBL" id="RDQH01000343">
    <property type="protein sequence ID" value="RXH69680.1"/>
    <property type="molecule type" value="Genomic_DNA"/>
</dbReference>
<evidence type="ECO:0000256" key="1">
    <source>
        <dbReference type="SAM" id="MobiDB-lite"/>
    </source>
</evidence>
<feature type="compositionally biased region" description="Acidic residues" evidence="1">
    <location>
        <begin position="119"/>
        <end position="153"/>
    </location>
</feature>
<proteinExistence type="predicted"/>
<feature type="region of interest" description="Disordered" evidence="1">
    <location>
        <begin position="1"/>
        <end position="189"/>
    </location>
</feature>
<accession>A0A498HG41</accession>
<dbReference type="Proteomes" id="UP000290289">
    <property type="component" value="Chromosome 17"/>
</dbReference>
<sequence>MAEARDQGEPTFPAKRKPDLSCGDQPDCPNKTQKLEVPDDSPSAAEAKSQTPENFNNNSSAGEEKTCKFEANADLEDEDEEEDYEEEEEDDEKSNGKAEVDRKGKGIMRDDKGKGKLVEEDDDDSDDDSSDGGSEFEDGDSDLSDDPLAEVDLDNILPSRTRRRQVQPGVYIANDIANEVEDDSDDSDD</sequence>
<dbReference type="AlphaFoldDB" id="A0A498HG41"/>
<dbReference type="KEGG" id="mdm:103404144"/>
<reference evidence="2 3" key="1">
    <citation type="submission" date="2018-10" db="EMBL/GenBank/DDBJ databases">
        <title>A high-quality apple genome assembly.</title>
        <authorList>
            <person name="Hu J."/>
        </authorList>
    </citation>
    <scope>NUCLEOTIDE SEQUENCE [LARGE SCALE GENOMIC DNA]</scope>
    <source>
        <strain evidence="3">cv. HFTH1</strain>
        <tissue evidence="2">Young leaf</tissue>
    </source>
</reference>
<feature type="compositionally biased region" description="Polar residues" evidence="1">
    <location>
        <begin position="48"/>
        <end position="61"/>
    </location>
</feature>
<evidence type="ECO:0008006" key="4">
    <source>
        <dbReference type="Google" id="ProtNLM"/>
    </source>
</evidence>
<dbReference type="Gramene" id="mRNA:MD17G0007500">
    <property type="protein sequence ID" value="CDS:MD17G0007500.1"/>
    <property type="gene ID" value="MD17G0007500"/>
</dbReference>
<feature type="compositionally biased region" description="Acidic residues" evidence="1">
    <location>
        <begin position="73"/>
        <end position="92"/>
    </location>
</feature>
<protein>
    <recommendedName>
        <fullName evidence="4">Histone chaperone domain-containing protein</fullName>
    </recommendedName>
</protein>
<evidence type="ECO:0000313" key="2">
    <source>
        <dbReference type="EMBL" id="RXH69680.1"/>
    </source>
</evidence>
<feature type="compositionally biased region" description="Acidic residues" evidence="1">
    <location>
        <begin position="178"/>
        <end position="189"/>
    </location>
</feature>
<comment type="caution">
    <text evidence="2">The sequence shown here is derived from an EMBL/GenBank/DDBJ whole genome shotgun (WGS) entry which is preliminary data.</text>
</comment>
<dbReference type="PANTHER" id="PTHR36899">
    <property type="entry name" value="OS04G0395700 PROTEIN"/>
    <property type="match status" value="1"/>
</dbReference>
<dbReference type="PANTHER" id="PTHR36899:SF3">
    <property type="entry name" value="F13K23.8 PROTEIN"/>
    <property type="match status" value="1"/>
</dbReference>
<keyword evidence="3" id="KW-1185">Reference proteome</keyword>
<feature type="compositionally biased region" description="Basic and acidic residues" evidence="1">
    <location>
        <begin position="93"/>
        <end position="118"/>
    </location>
</feature>
<name>A0A498HG41_MALDO</name>
<gene>
    <name evidence="2" type="ORF">DVH24_037464</name>
</gene>
<organism evidence="2 3">
    <name type="scientific">Malus domestica</name>
    <name type="common">Apple</name>
    <name type="synonym">Pyrus malus</name>
    <dbReference type="NCBI Taxonomy" id="3750"/>
    <lineage>
        <taxon>Eukaryota</taxon>
        <taxon>Viridiplantae</taxon>
        <taxon>Streptophyta</taxon>
        <taxon>Embryophyta</taxon>
        <taxon>Tracheophyta</taxon>
        <taxon>Spermatophyta</taxon>
        <taxon>Magnoliopsida</taxon>
        <taxon>eudicotyledons</taxon>
        <taxon>Gunneridae</taxon>
        <taxon>Pentapetalae</taxon>
        <taxon>rosids</taxon>
        <taxon>fabids</taxon>
        <taxon>Rosales</taxon>
        <taxon>Rosaceae</taxon>
        <taxon>Amygdaloideae</taxon>
        <taxon>Maleae</taxon>
        <taxon>Malus</taxon>
    </lineage>
</organism>
<dbReference type="OrthoDB" id="696786at2759"/>